<dbReference type="Gene3D" id="3.40.640.10">
    <property type="entry name" value="Type I PLP-dependent aspartate aminotransferase-like (Major domain)"/>
    <property type="match status" value="1"/>
</dbReference>
<dbReference type="SMART" id="SM00345">
    <property type="entry name" value="HTH_GNTR"/>
    <property type="match status" value="1"/>
</dbReference>
<accession>A0A918FHM4</accession>
<dbReference type="GO" id="GO:0003677">
    <property type="term" value="F:DNA binding"/>
    <property type="evidence" value="ECO:0007669"/>
    <property type="project" value="UniProtKB-KW"/>
</dbReference>
<organism evidence="8 9">
    <name type="scientific">Agromyces mediolanus</name>
    <name type="common">Corynebacterium mediolanum</name>
    <dbReference type="NCBI Taxonomy" id="41986"/>
    <lineage>
        <taxon>Bacteria</taxon>
        <taxon>Bacillati</taxon>
        <taxon>Actinomycetota</taxon>
        <taxon>Actinomycetes</taxon>
        <taxon>Micrococcales</taxon>
        <taxon>Microbacteriaceae</taxon>
        <taxon>Agromyces</taxon>
    </lineage>
</organism>
<name>A0A918FHM4_AGRME</name>
<evidence type="ECO:0000256" key="5">
    <source>
        <dbReference type="ARBA" id="ARBA00023163"/>
    </source>
</evidence>
<dbReference type="SUPFAM" id="SSF46785">
    <property type="entry name" value="Winged helix' DNA-binding domain"/>
    <property type="match status" value="1"/>
</dbReference>
<dbReference type="GO" id="GO:0003700">
    <property type="term" value="F:DNA-binding transcription factor activity"/>
    <property type="evidence" value="ECO:0007669"/>
    <property type="project" value="InterPro"/>
</dbReference>
<dbReference type="InterPro" id="IPR051446">
    <property type="entry name" value="HTH_trans_reg/aminotransferase"/>
</dbReference>
<evidence type="ECO:0000256" key="1">
    <source>
        <dbReference type="ARBA" id="ARBA00005384"/>
    </source>
</evidence>
<protein>
    <submittedName>
        <fullName evidence="8">HTH-type pyridoxine biosynthesis transcriptional regulator PdxR</fullName>
    </submittedName>
</protein>
<dbReference type="Pfam" id="PF00155">
    <property type="entry name" value="Aminotran_1_2"/>
    <property type="match status" value="1"/>
</dbReference>
<dbReference type="PANTHER" id="PTHR46577:SF1">
    <property type="entry name" value="HTH-TYPE TRANSCRIPTIONAL REGULATORY PROTEIN GABR"/>
    <property type="match status" value="1"/>
</dbReference>
<dbReference type="RefSeq" id="WP_189086726.1">
    <property type="nucleotide sequence ID" value="NZ_BMRJ01000008.1"/>
</dbReference>
<keyword evidence="2" id="KW-0663">Pyridoxal phosphate</keyword>
<evidence type="ECO:0000256" key="6">
    <source>
        <dbReference type="SAM" id="MobiDB-lite"/>
    </source>
</evidence>
<keyword evidence="5" id="KW-0804">Transcription</keyword>
<keyword evidence="9" id="KW-1185">Reference proteome</keyword>
<proteinExistence type="inferred from homology"/>
<dbReference type="Gene3D" id="1.10.10.10">
    <property type="entry name" value="Winged helix-like DNA-binding domain superfamily/Winged helix DNA-binding domain"/>
    <property type="match status" value="1"/>
</dbReference>
<dbReference type="GO" id="GO:0030170">
    <property type="term" value="F:pyridoxal phosphate binding"/>
    <property type="evidence" value="ECO:0007669"/>
    <property type="project" value="InterPro"/>
</dbReference>
<keyword evidence="4" id="KW-0238">DNA-binding</keyword>
<dbReference type="Pfam" id="PF00392">
    <property type="entry name" value="GntR"/>
    <property type="match status" value="1"/>
</dbReference>
<dbReference type="InterPro" id="IPR015421">
    <property type="entry name" value="PyrdxlP-dep_Trfase_major"/>
</dbReference>
<evidence type="ECO:0000259" key="7">
    <source>
        <dbReference type="PROSITE" id="PS50949"/>
    </source>
</evidence>
<dbReference type="SUPFAM" id="SSF53383">
    <property type="entry name" value="PLP-dependent transferases"/>
    <property type="match status" value="1"/>
</dbReference>
<dbReference type="PROSITE" id="PS50949">
    <property type="entry name" value="HTH_GNTR"/>
    <property type="match status" value="1"/>
</dbReference>
<keyword evidence="3" id="KW-0805">Transcription regulation</keyword>
<dbReference type="InterPro" id="IPR036388">
    <property type="entry name" value="WH-like_DNA-bd_sf"/>
</dbReference>
<comment type="similarity">
    <text evidence="1">In the C-terminal section; belongs to the class-I pyridoxal-phosphate-dependent aminotransferase family.</text>
</comment>
<feature type="domain" description="HTH gntR-type" evidence="7">
    <location>
        <begin position="14"/>
        <end position="82"/>
    </location>
</feature>
<dbReference type="InterPro" id="IPR000524">
    <property type="entry name" value="Tscrpt_reg_HTH_GntR"/>
</dbReference>
<dbReference type="InterPro" id="IPR036390">
    <property type="entry name" value="WH_DNA-bd_sf"/>
</dbReference>
<feature type="compositionally biased region" description="Low complexity" evidence="6">
    <location>
        <begin position="99"/>
        <end position="113"/>
    </location>
</feature>
<evidence type="ECO:0000256" key="4">
    <source>
        <dbReference type="ARBA" id="ARBA00023125"/>
    </source>
</evidence>
<dbReference type="InterPro" id="IPR004839">
    <property type="entry name" value="Aminotransferase_I/II_large"/>
</dbReference>
<comment type="caution">
    <text evidence="8">The sequence shown here is derived from an EMBL/GenBank/DDBJ whole genome shotgun (WGS) entry which is preliminary data.</text>
</comment>
<dbReference type="EMBL" id="BMRJ01000008">
    <property type="protein sequence ID" value="GGR38224.1"/>
    <property type="molecule type" value="Genomic_DNA"/>
</dbReference>
<reference evidence="8" key="2">
    <citation type="submission" date="2020-09" db="EMBL/GenBank/DDBJ databases">
        <authorList>
            <person name="Sun Q."/>
            <person name="Ohkuma M."/>
        </authorList>
    </citation>
    <scope>NUCLEOTIDE SEQUENCE</scope>
    <source>
        <strain evidence="8">JCM 3346</strain>
    </source>
</reference>
<dbReference type="CDD" id="cd07377">
    <property type="entry name" value="WHTH_GntR"/>
    <property type="match status" value="1"/>
</dbReference>
<evidence type="ECO:0000256" key="2">
    <source>
        <dbReference type="ARBA" id="ARBA00022898"/>
    </source>
</evidence>
<reference evidence="8" key="1">
    <citation type="journal article" date="2014" name="Int. J. Syst. Evol. Microbiol.">
        <title>Complete genome sequence of Corynebacterium casei LMG S-19264T (=DSM 44701T), isolated from a smear-ripened cheese.</title>
        <authorList>
            <consortium name="US DOE Joint Genome Institute (JGI-PGF)"/>
            <person name="Walter F."/>
            <person name="Albersmeier A."/>
            <person name="Kalinowski J."/>
            <person name="Ruckert C."/>
        </authorList>
    </citation>
    <scope>NUCLEOTIDE SEQUENCE</scope>
    <source>
        <strain evidence="8">JCM 3346</strain>
    </source>
</reference>
<dbReference type="Proteomes" id="UP000610303">
    <property type="component" value="Unassembled WGS sequence"/>
</dbReference>
<feature type="region of interest" description="Disordered" evidence="6">
    <location>
        <begin position="85"/>
        <end position="120"/>
    </location>
</feature>
<dbReference type="PANTHER" id="PTHR46577">
    <property type="entry name" value="HTH-TYPE TRANSCRIPTIONAL REGULATORY PROTEIN GABR"/>
    <property type="match status" value="1"/>
</dbReference>
<dbReference type="InterPro" id="IPR015424">
    <property type="entry name" value="PyrdxlP-dep_Trfase"/>
</dbReference>
<sequence length="493" mass="51215">MAEPLILLDRRPGAGLVAQLVAALRRDILDGRLRAGDAMPSTRGLARELAVARSTVVAAYEQLAGEGYLELRQGAATRVAELGPRQAQGPADGGRSDAPDAPASPAGDSPARGLVADLSPGVPSTVRLDERAWRAAWRAAAAHPPSWSPPPLGVPALRTAIAEHLRSARGVHCAPEDVVVAAGTSEALALVARALVALRGAGVRVGVEDPGYPAGRRALERHGAAPVPLPLADGGLELGALERALQRRGRARLDAVMVTPSHQYPLGGRLPVADRLALLELAARADAFVVEDDYDSEFRHTGAPLPALASLDGGERVVLVGSFSKVLTPWLRLGYLVLPAHAGLRAAVATARAELDTPVAGPVQLAVADYLGRGALRRHIAATRREYAHRRRLVQDALGDLDPERARLTAIDGGLHAVLELPDRAAERELVARLGEQGVIVAPLAQYAVHEDGAGPDAAGRPAGPAGIVLGYAGVGDLALAAALERIRTAVGP</sequence>
<dbReference type="AlphaFoldDB" id="A0A918FHM4"/>
<evidence type="ECO:0000313" key="9">
    <source>
        <dbReference type="Proteomes" id="UP000610303"/>
    </source>
</evidence>
<evidence type="ECO:0000313" key="8">
    <source>
        <dbReference type="EMBL" id="GGR38224.1"/>
    </source>
</evidence>
<gene>
    <name evidence="8" type="primary">pdxR</name>
    <name evidence="8" type="ORF">GCM10010196_35190</name>
</gene>
<dbReference type="CDD" id="cd00609">
    <property type="entry name" value="AAT_like"/>
    <property type="match status" value="1"/>
</dbReference>
<evidence type="ECO:0000256" key="3">
    <source>
        <dbReference type="ARBA" id="ARBA00023015"/>
    </source>
</evidence>